<dbReference type="GO" id="GO:0005737">
    <property type="term" value="C:cytoplasm"/>
    <property type="evidence" value="ECO:0007669"/>
    <property type="project" value="TreeGrafter"/>
</dbReference>
<dbReference type="InterPro" id="IPR029033">
    <property type="entry name" value="His_PPase_superfam"/>
</dbReference>
<dbReference type="KEGG" id="atm:ANT_16370"/>
<reference evidence="1 2" key="1">
    <citation type="submission" date="2010-12" db="EMBL/GenBank/DDBJ databases">
        <title>Whole genome sequence of Anaerolinea thermophila UNI-1.</title>
        <authorList>
            <person name="Narita-Yamada S."/>
            <person name="Kishi E."/>
            <person name="Watanabe Y."/>
            <person name="Takasaki K."/>
            <person name="Ankai A."/>
            <person name="Oguchi A."/>
            <person name="Fukui S."/>
            <person name="Takahashi M."/>
            <person name="Yashiro I."/>
            <person name="Hosoyama A."/>
            <person name="Sekiguchi Y."/>
            <person name="Hanada S."/>
            <person name="Fujita N."/>
        </authorList>
    </citation>
    <scope>NUCLEOTIDE SEQUENCE [LARGE SCALE GENOMIC DNA]</scope>
    <source>
        <strain evidence="2">DSM 14523 / JCM 11388 / NBRC 100420 / UNI-1</strain>
    </source>
</reference>
<accession>E8N5E9</accession>
<dbReference type="Pfam" id="PF00300">
    <property type="entry name" value="His_Phos_1"/>
    <property type="match status" value="1"/>
</dbReference>
<dbReference type="HOGENOM" id="CLU_096461_0_0_0"/>
<gene>
    <name evidence="1" type="ordered locus">ANT_16370</name>
</gene>
<dbReference type="GO" id="GO:0016791">
    <property type="term" value="F:phosphatase activity"/>
    <property type="evidence" value="ECO:0007669"/>
    <property type="project" value="TreeGrafter"/>
</dbReference>
<dbReference type="Proteomes" id="UP000008922">
    <property type="component" value="Chromosome"/>
</dbReference>
<evidence type="ECO:0000313" key="1">
    <source>
        <dbReference type="EMBL" id="BAJ63663.1"/>
    </source>
</evidence>
<dbReference type="PANTHER" id="PTHR48100">
    <property type="entry name" value="BROAD-SPECIFICITY PHOSPHATASE YOR283W-RELATED"/>
    <property type="match status" value="1"/>
</dbReference>
<sequence>MRLYFIRHAQSENNALYERTGSENGRSDDARLSELGKVQAQHLAEFIMNGFDPTEKSNGKGFAFTHIYCSPMYRAIATGTYISQALGQPLKVWKDWHECGGMYLTNPITGKKEPRPGITLTQVREWFPELLTEGYIKEDGWWNRPFEEDGERDVRARRVLKELLSRHGGTDDCVAVVSHAGFYVHFLTAVMGLESLRPLWFRMHNAGISRFDFETENTVLVFHNFVSYLPPDLRSV</sequence>
<keyword evidence="2" id="KW-1185">Reference proteome</keyword>
<name>E8N5E9_ANATU</name>
<dbReference type="AlphaFoldDB" id="E8N5E9"/>
<evidence type="ECO:0000313" key="2">
    <source>
        <dbReference type="Proteomes" id="UP000008922"/>
    </source>
</evidence>
<organism evidence="1 2">
    <name type="scientific">Anaerolinea thermophila (strain DSM 14523 / JCM 11388 / NBRC 100420 / UNI-1)</name>
    <dbReference type="NCBI Taxonomy" id="926569"/>
    <lineage>
        <taxon>Bacteria</taxon>
        <taxon>Bacillati</taxon>
        <taxon>Chloroflexota</taxon>
        <taxon>Anaerolineae</taxon>
        <taxon>Anaerolineales</taxon>
        <taxon>Anaerolineaceae</taxon>
        <taxon>Anaerolinea</taxon>
    </lineage>
</organism>
<dbReference type="CDD" id="cd07067">
    <property type="entry name" value="HP_PGM_like"/>
    <property type="match status" value="1"/>
</dbReference>
<dbReference type="Gene3D" id="3.40.50.1240">
    <property type="entry name" value="Phosphoglycerate mutase-like"/>
    <property type="match status" value="1"/>
</dbReference>
<dbReference type="SUPFAM" id="SSF53254">
    <property type="entry name" value="Phosphoglycerate mutase-like"/>
    <property type="match status" value="1"/>
</dbReference>
<dbReference type="PANTHER" id="PTHR48100:SF1">
    <property type="entry name" value="HISTIDINE PHOSPHATASE FAMILY PROTEIN-RELATED"/>
    <property type="match status" value="1"/>
</dbReference>
<dbReference type="InterPro" id="IPR013078">
    <property type="entry name" value="His_Pase_superF_clade-1"/>
</dbReference>
<dbReference type="EMBL" id="AP012029">
    <property type="protein sequence ID" value="BAJ63663.1"/>
    <property type="molecule type" value="Genomic_DNA"/>
</dbReference>
<protein>
    <submittedName>
        <fullName evidence="1">Phosphoglycerate mutase family protein</fullName>
    </submittedName>
</protein>
<proteinExistence type="predicted"/>
<dbReference type="eggNOG" id="COG0406">
    <property type="taxonomic scope" value="Bacteria"/>
</dbReference>
<dbReference type="InParanoid" id="E8N5E9"/>
<dbReference type="InterPro" id="IPR050275">
    <property type="entry name" value="PGM_Phosphatase"/>
</dbReference>
<dbReference type="SMART" id="SM00855">
    <property type="entry name" value="PGAM"/>
    <property type="match status" value="1"/>
</dbReference>
<dbReference type="STRING" id="926569.ANT_16370"/>